<dbReference type="STRING" id="6290.A0A0N4WN75"/>
<name>A0A0N4WN75_HAEPC</name>
<reference evidence="5" key="1">
    <citation type="submission" date="2017-02" db="UniProtKB">
        <authorList>
            <consortium name="WormBaseParasite"/>
        </authorList>
    </citation>
    <scope>IDENTIFICATION</scope>
</reference>
<feature type="compositionally biased region" description="Basic and acidic residues" evidence="1">
    <location>
        <begin position="205"/>
        <end position="218"/>
    </location>
</feature>
<gene>
    <name evidence="3" type="ORF">HPLM_LOCUS12712</name>
</gene>
<keyword evidence="2" id="KW-0472">Membrane</keyword>
<evidence type="ECO:0000256" key="1">
    <source>
        <dbReference type="SAM" id="MobiDB-lite"/>
    </source>
</evidence>
<sequence>MRTRRIDIKRRLGEVVMVASQVSASTCKCDLIPVIGLHTLRIMLVAMSIVFALLAMVTGTACFFYPFLFVVVSEIFEFVKSLAWFGLLALKLSWPAKYKALIKEKGDTWAMLGLEPLQDYIKSTKEDDEILYLWFGFCCFYFALLIITLIKTITEYQLDEHRRQNNPYVFPAVGPYPHVVVLPAEPEMGNTNPDDPPPYSTIVRNDGDSEETAKEETLPPRYSDLELSSTTTSTRWVHLQVSVSTEPVMHALVL</sequence>
<dbReference type="OrthoDB" id="5869749at2759"/>
<dbReference type="Proteomes" id="UP000268014">
    <property type="component" value="Unassembled WGS sequence"/>
</dbReference>
<keyword evidence="2" id="KW-1133">Transmembrane helix</keyword>
<keyword evidence="2" id="KW-0812">Transmembrane</keyword>
<dbReference type="EMBL" id="UZAF01017952">
    <property type="protein sequence ID" value="VDO46527.1"/>
    <property type="molecule type" value="Genomic_DNA"/>
</dbReference>
<proteinExistence type="predicted"/>
<evidence type="ECO:0000313" key="5">
    <source>
        <dbReference type="WBParaSite" id="HPLM_0001272001-mRNA-1"/>
    </source>
</evidence>
<dbReference type="WBParaSite" id="HPLM_0001272001-mRNA-1">
    <property type="protein sequence ID" value="HPLM_0001272001-mRNA-1"/>
    <property type="gene ID" value="HPLM_0001272001"/>
</dbReference>
<feature type="transmembrane region" description="Helical" evidence="2">
    <location>
        <begin position="130"/>
        <end position="150"/>
    </location>
</feature>
<dbReference type="OMA" id="LRIMLVA"/>
<organism evidence="5">
    <name type="scientific">Haemonchus placei</name>
    <name type="common">Barber's pole worm</name>
    <dbReference type="NCBI Taxonomy" id="6290"/>
    <lineage>
        <taxon>Eukaryota</taxon>
        <taxon>Metazoa</taxon>
        <taxon>Ecdysozoa</taxon>
        <taxon>Nematoda</taxon>
        <taxon>Chromadorea</taxon>
        <taxon>Rhabditida</taxon>
        <taxon>Rhabditina</taxon>
        <taxon>Rhabditomorpha</taxon>
        <taxon>Strongyloidea</taxon>
        <taxon>Trichostrongylidae</taxon>
        <taxon>Haemonchus</taxon>
    </lineage>
</organism>
<protein>
    <submittedName>
        <fullName evidence="5">MARVEL domain-containing protein</fullName>
    </submittedName>
</protein>
<evidence type="ECO:0000313" key="3">
    <source>
        <dbReference type="EMBL" id="VDO46527.1"/>
    </source>
</evidence>
<keyword evidence="4" id="KW-1185">Reference proteome</keyword>
<reference evidence="3 4" key="2">
    <citation type="submission" date="2018-11" db="EMBL/GenBank/DDBJ databases">
        <authorList>
            <consortium name="Pathogen Informatics"/>
        </authorList>
    </citation>
    <scope>NUCLEOTIDE SEQUENCE [LARGE SCALE GENOMIC DNA]</scope>
    <source>
        <strain evidence="3 4">MHpl1</strain>
    </source>
</reference>
<accession>A0A0N4WN75</accession>
<feature type="transmembrane region" description="Helical" evidence="2">
    <location>
        <begin position="42"/>
        <end position="69"/>
    </location>
</feature>
<evidence type="ECO:0000313" key="4">
    <source>
        <dbReference type="Proteomes" id="UP000268014"/>
    </source>
</evidence>
<feature type="region of interest" description="Disordered" evidence="1">
    <location>
        <begin position="185"/>
        <end position="225"/>
    </location>
</feature>
<evidence type="ECO:0000256" key="2">
    <source>
        <dbReference type="SAM" id="Phobius"/>
    </source>
</evidence>
<dbReference type="AlphaFoldDB" id="A0A0N4WN75"/>